<feature type="transmembrane region" description="Helical" evidence="8">
    <location>
        <begin position="128"/>
        <end position="148"/>
    </location>
</feature>
<feature type="transmembrane region" description="Helical" evidence="8">
    <location>
        <begin position="78"/>
        <end position="96"/>
    </location>
</feature>
<keyword evidence="3" id="KW-0378">Hydrolase</keyword>
<feature type="binding site" evidence="7">
    <location>
        <position position="70"/>
    </location>
    <ligand>
        <name>Zn(2+)</name>
        <dbReference type="ChEBI" id="CHEBI:29105"/>
        <note>catalytic</note>
    </ligand>
</feature>
<feature type="binding site" evidence="7">
    <location>
        <position position="194"/>
    </location>
    <ligand>
        <name>Zn(2+)</name>
        <dbReference type="ChEBI" id="CHEBI:29105"/>
        <note>catalytic</note>
    </ligand>
</feature>
<reference evidence="10" key="3">
    <citation type="submission" date="2025-08" db="UniProtKB">
        <authorList>
            <consortium name="RefSeq"/>
        </authorList>
    </citation>
    <scope>IDENTIFICATION</scope>
</reference>
<reference evidence="10" key="1">
    <citation type="journal article" date="2001" name="J. Biol. Chem.">
        <title>Cloning and characterization of a novel human alkaline ceramidase. A mammalian enzyme that hydrolyzes phytoceramide.</title>
        <authorList>
            <person name="Mao C."/>
            <person name="Xu R."/>
            <person name="Szulc Z.M."/>
            <person name="Bielawska A."/>
            <person name="Galadari S.H."/>
            <person name="Obeid L.M."/>
        </authorList>
    </citation>
    <scope>NUCLEOTIDE SEQUENCE</scope>
</reference>
<sequence>MDPTTAIDLYCERSAPGLLAEPLNALSNLAFLIAAVALWRLARRERAGGPMPALLIALVAVIGVGSAAFHVFANRATLLADVIPIALFQFVFLGAYARDVMGWRRVAVMGLLGLFVAASALAESLPAHWLNGSLGYASAVAFVGWLGWEHWRARRPEPALLLAAAGLFLLSLALRTVDNAWCERWPVGTHWAWHLLNGGVLYLVVRGYVLGRRG</sequence>
<evidence type="ECO:0000256" key="6">
    <source>
        <dbReference type="PIRSR" id="PIRSR608901-1"/>
    </source>
</evidence>
<evidence type="ECO:0000313" key="9">
    <source>
        <dbReference type="Proteomes" id="UP000675920"/>
    </source>
</evidence>
<dbReference type="GO" id="GO:0046872">
    <property type="term" value="F:metal ion binding"/>
    <property type="evidence" value="ECO:0007669"/>
    <property type="project" value="UniProtKB-KW"/>
</dbReference>
<evidence type="ECO:0000313" key="10">
    <source>
        <dbReference type="RefSeq" id="WP_028313046.1"/>
    </source>
</evidence>
<dbReference type="RefSeq" id="WP_028313046.1">
    <property type="nucleotide sequence ID" value="NZ_KI519500.1"/>
</dbReference>
<feature type="binding site" evidence="7">
    <location>
        <position position="190"/>
    </location>
    <ligand>
        <name>Zn(2+)</name>
        <dbReference type="ChEBI" id="CHEBI:29105"/>
        <note>catalytic</note>
    </ligand>
</feature>
<comment type="cofactor">
    <cofactor evidence="7">
        <name>Zn(2+)</name>
        <dbReference type="ChEBI" id="CHEBI:29105"/>
    </cofactor>
</comment>
<feature type="transmembrane region" description="Helical" evidence="8">
    <location>
        <begin position="189"/>
        <end position="209"/>
    </location>
</feature>
<feature type="transmembrane region" description="Helical" evidence="8">
    <location>
        <begin position="103"/>
        <end position="122"/>
    </location>
</feature>
<evidence type="ECO:0000256" key="7">
    <source>
        <dbReference type="PIRSR" id="PIRSR608901-2"/>
    </source>
</evidence>
<evidence type="ECO:0000256" key="1">
    <source>
        <dbReference type="ARBA" id="ARBA00004141"/>
    </source>
</evidence>
<keyword evidence="6" id="KW-0479">Metal-binding</keyword>
<reference evidence="10" key="2">
    <citation type="journal article" date="2011" name="Biol. Direct">
        <title>CREST--a large and diverse superfamily of putative transmembrane hydrolases.</title>
        <authorList>
            <person name="Pei J."/>
            <person name="Millay D.P."/>
            <person name="Olson E.N."/>
            <person name="Grishin N.V."/>
        </authorList>
    </citation>
    <scope>NUCLEOTIDE SEQUENCE</scope>
</reference>
<evidence type="ECO:0000256" key="2">
    <source>
        <dbReference type="ARBA" id="ARBA00022692"/>
    </source>
</evidence>
<organism evidence="9 10">
    <name type="scientific">Derxia gummosa DSM 723</name>
    <dbReference type="NCBI Taxonomy" id="1121388"/>
    <lineage>
        <taxon>Bacteria</taxon>
        <taxon>Pseudomonadati</taxon>
        <taxon>Pseudomonadota</taxon>
        <taxon>Betaproteobacteria</taxon>
        <taxon>Burkholderiales</taxon>
        <taxon>Alcaligenaceae</taxon>
        <taxon>Derxia</taxon>
    </lineage>
</organism>
<dbReference type="Pfam" id="PF05875">
    <property type="entry name" value="Ceramidase"/>
    <property type="match status" value="1"/>
</dbReference>
<dbReference type="GO" id="GO:0016811">
    <property type="term" value="F:hydrolase activity, acting on carbon-nitrogen (but not peptide) bonds, in linear amides"/>
    <property type="evidence" value="ECO:0007669"/>
    <property type="project" value="InterPro"/>
</dbReference>
<keyword evidence="6" id="KW-0106">Calcium</keyword>
<dbReference type="OrthoDB" id="277121at2"/>
<evidence type="ECO:0000256" key="5">
    <source>
        <dbReference type="ARBA" id="ARBA00023136"/>
    </source>
</evidence>
<comment type="subcellular location">
    <subcellularLocation>
        <location evidence="1">Membrane</location>
        <topology evidence="1">Multi-pass membrane protein</topology>
    </subcellularLocation>
</comment>
<keyword evidence="5 8" id="KW-0472">Membrane</keyword>
<evidence type="ECO:0000256" key="8">
    <source>
        <dbReference type="SAM" id="Phobius"/>
    </source>
</evidence>
<keyword evidence="4 8" id="KW-1133">Transmembrane helix</keyword>
<dbReference type="AlphaFoldDB" id="A0A8B6X771"/>
<keyword evidence="7" id="KW-0862">Zinc</keyword>
<dbReference type="GO" id="GO:0006672">
    <property type="term" value="P:ceramide metabolic process"/>
    <property type="evidence" value="ECO:0007669"/>
    <property type="project" value="InterPro"/>
</dbReference>
<feature type="transmembrane region" description="Helical" evidence="8">
    <location>
        <begin position="160"/>
        <end position="177"/>
    </location>
</feature>
<feature type="transmembrane region" description="Helical" evidence="8">
    <location>
        <begin position="53"/>
        <end position="72"/>
    </location>
</feature>
<keyword evidence="2 8" id="KW-0812">Transmembrane</keyword>
<keyword evidence="9" id="KW-1185">Reference proteome</keyword>
<dbReference type="InterPro" id="IPR008901">
    <property type="entry name" value="ACER"/>
</dbReference>
<name>A0A8B6X771_9BURK</name>
<feature type="transmembrane region" description="Helical" evidence="8">
    <location>
        <begin position="23"/>
        <end position="41"/>
    </location>
</feature>
<proteinExistence type="predicted"/>
<protein>
    <submittedName>
        <fullName evidence="10">Ceramidase domain-containing protein</fullName>
    </submittedName>
</protein>
<feature type="binding site" evidence="6">
    <location>
        <position position="21"/>
    </location>
    <ligand>
        <name>Ca(2+)</name>
        <dbReference type="ChEBI" id="CHEBI:29108"/>
    </ligand>
</feature>
<evidence type="ECO:0000256" key="3">
    <source>
        <dbReference type="ARBA" id="ARBA00022801"/>
    </source>
</evidence>
<evidence type="ECO:0000256" key="4">
    <source>
        <dbReference type="ARBA" id="ARBA00022989"/>
    </source>
</evidence>
<accession>A0A8B6X771</accession>
<dbReference type="GO" id="GO:0016020">
    <property type="term" value="C:membrane"/>
    <property type="evidence" value="ECO:0007669"/>
    <property type="project" value="UniProtKB-SubCell"/>
</dbReference>
<dbReference type="Proteomes" id="UP000675920">
    <property type="component" value="Unplaced"/>
</dbReference>